<proteinExistence type="predicted"/>
<dbReference type="RefSeq" id="WP_286136429.1">
    <property type="nucleotide sequence ID" value="NZ_BRPL01000002.1"/>
</dbReference>
<reference evidence="1" key="1">
    <citation type="submission" date="2022-07" db="EMBL/GenBank/DDBJ databases">
        <authorList>
            <person name="Kouya T."/>
            <person name="Ishiyama Y."/>
        </authorList>
    </citation>
    <scope>NUCLEOTIDE SEQUENCE</scope>
    <source>
        <strain evidence="1">WR16-4</strain>
    </source>
</reference>
<gene>
    <name evidence="1" type="ORF">WR164_09460</name>
</gene>
<reference evidence="1" key="2">
    <citation type="journal article" date="2023" name="PLoS ONE">
        <title>Philodulcilactobacillus myokoensis gen. nov., sp. nov., a fructophilic, acidophilic, and agar-phobic lactic acid bacterium isolated from fermented vegetable extracts.</title>
        <authorList>
            <person name="Kouya T."/>
            <person name="Ishiyama Y."/>
            <person name="Ohashi S."/>
            <person name="Kumakubo R."/>
            <person name="Yamazaki T."/>
            <person name="Otaki T."/>
        </authorList>
    </citation>
    <scope>NUCLEOTIDE SEQUENCE</scope>
    <source>
        <strain evidence="1">WR16-4</strain>
    </source>
</reference>
<sequence>MLTLNLDRRLGNQEVMLSDSSTGQLTGVRIPSLSVGSRVVQWTFVPADHDHEGFAYAGFFKEGQVIESFSGVTKYKINFIN</sequence>
<dbReference type="Proteomes" id="UP001144204">
    <property type="component" value="Unassembled WGS sequence"/>
</dbReference>
<evidence type="ECO:0000313" key="1">
    <source>
        <dbReference type="EMBL" id="GLB46967.1"/>
    </source>
</evidence>
<comment type="caution">
    <text evidence="1">The sequence shown here is derived from an EMBL/GenBank/DDBJ whole genome shotgun (WGS) entry which is preliminary data.</text>
</comment>
<organism evidence="1 2">
    <name type="scientific">Philodulcilactobacillus myokoensis</name>
    <dbReference type="NCBI Taxonomy" id="2929573"/>
    <lineage>
        <taxon>Bacteria</taxon>
        <taxon>Bacillati</taxon>
        <taxon>Bacillota</taxon>
        <taxon>Bacilli</taxon>
        <taxon>Lactobacillales</taxon>
        <taxon>Lactobacillaceae</taxon>
        <taxon>Philodulcilactobacillus</taxon>
    </lineage>
</organism>
<dbReference type="AlphaFoldDB" id="A0A9W6B107"/>
<name>A0A9W6B107_9LACO</name>
<evidence type="ECO:0000313" key="2">
    <source>
        <dbReference type="Proteomes" id="UP001144204"/>
    </source>
</evidence>
<keyword evidence="2" id="KW-1185">Reference proteome</keyword>
<accession>A0A9W6B107</accession>
<protein>
    <submittedName>
        <fullName evidence="1">Uncharacterized protein</fullName>
    </submittedName>
</protein>
<dbReference type="EMBL" id="BRPL01000002">
    <property type="protein sequence ID" value="GLB46967.1"/>
    <property type="molecule type" value="Genomic_DNA"/>
</dbReference>